<gene>
    <name evidence="1" type="ORF">DC077_10330</name>
    <name evidence="2" type="ORF">DC078_10545</name>
</gene>
<comment type="caution">
    <text evidence="1">The sequence shown here is derived from an EMBL/GenBank/DDBJ whole genome shotgun (WGS) entry which is preliminary data.</text>
</comment>
<evidence type="ECO:0000313" key="1">
    <source>
        <dbReference type="EMBL" id="PWD82875.1"/>
    </source>
</evidence>
<sequence length="89" mass="10097">MQMMEACSDHLRPLINLCFSADKKARGAAGTDYFVLITIARPPIGISDTLLPVIEDRQLPARVFWKNVIVRSGSVQLISKQYYFNIINR</sequence>
<keyword evidence="4" id="KW-1185">Reference proteome</keyword>
<dbReference type="Proteomes" id="UP000245059">
    <property type="component" value="Unassembled WGS sequence"/>
</dbReference>
<reference evidence="3 4" key="2">
    <citation type="submission" date="2018-05" db="EMBL/GenBank/DDBJ databases">
        <title>Ignatzschineria dubaiensis sp. nov., isolated from necrotic foot tissues of dromedaries (Camelus dromedarius) and associated maggots in Dubai, United Arab Emirates.</title>
        <authorList>
            <person name="Tsang C.C."/>
            <person name="Tang J.Y.M."/>
            <person name="Fong J.Y.H."/>
            <person name="Kinne J."/>
            <person name="Lee H.H."/>
            <person name="Joseph M."/>
            <person name="Jose S."/>
            <person name="Schuster R.K."/>
            <person name="Tang Y."/>
            <person name="Sivakumar S."/>
            <person name="Chen J.H.K."/>
            <person name="Teng J.L.L."/>
            <person name="Lau S.K.P."/>
            <person name="Wernery U."/>
            <person name="Woo P.C.Y."/>
        </authorList>
    </citation>
    <scope>NUCLEOTIDE SEQUENCE [LARGE SCALE GENOMIC DNA]</scope>
    <source>
        <strain evidence="3">UAE-HKU57</strain>
        <strain evidence="4">UAE-HKU58</strain>
    </source>
</reference>
<evidence type="ECO:0000313" key="3">
    <source>
        <dbReference type="Proteomes" id="UP000245059"/>
    </source>
</evidence>
<dbReference type="AlphaFoldDB" id="A0A2U2AJH0"/>
<dbReference type="EMBL" id="QEWV01000024">
    <property type="protein sequence ID" value="PWD88809.1"/>
    <property type="molecule type" value="Genomic_DNA"/>
</dbReference>
<dbReference type="Proteomes" id="UP000245217">
    <property type="component" value="Unassembled WGS sequence"/>
</dbReference>
<name>A0A2U2AJH0_9GAMM</name>
<accession>A0A2U2AJH0</accession>
<dbReference type="RefSeq" id="WP_109202483.1">
    <property type="nucleotide sequence ID" value="NZ_QEWS01000007.1"/>
</dbReference>
<proteinExistence type="predicted"/>
<dbReference type="EMBL" id="QEWW01000017">
    <property type="protein sequence ID" value="PWD82875.1"/>
    <property type="molecule type" value="Genomic_DNA"/>
</dbReference>
<evidence type="ECO:0000313" key="4">
    <source>
        <dbReference type="Proteomes" id="UP000245217"/>
    </source>
</evidence>
<reference evidence="1" key="1">
    <citation type="journal article" date="2018" name="Genome Announc.">
        <title>Ignatzschineria cameli sp. nov., isolated from necrotic foot tissue of dromedaries (Camelus dromedarius) and associated maggots (Wohlfahrtia species) in Dubai.</title>
        <authorList>
            <person name="Tsang C.C."/>
            <person name="Tang J.Y."/>
            <person name="Fong J.Y."/>
            <person name="Kinne J."/>
            <person name="Lee H.H."/>
            <person name="Joseph M."/>
            <person name="Jose S."/>
            <person name="Schuster R.K."/>
            <person name="Tang Y."/>
            <person name="Sivakumar S."/>
            <person name="Chen J.H."/>
            <person name="Teng J.L."/>
            <person name="Lau S.K."/>
            <person name="Wernery U."/>
            <person name="Woo P.C."/>
        </authorList>
    </citation>
    <scope>NUCLEOTIDE SEQUENCE</scope>
    <source>
        <strain evidence="1">UAE-HKU57</strain>
        <strain evidence="2">UAE-HKU58</strain>
    </source>
</reference>
<organism evidence="1 3">
    <name type="scientific">Ignatzschineria cameli</name>
    <dbReference type="NCBI Taxonomy" id="2182793"/>
    <lineage>
        <taxon>Bacteria</taxon>
        <taxon>Pseudomonadati</taxon>
        <taxon>Pseudomonadota</taxon>
        <taxon>Gammaproteobacteria</taxon>
        <taxon>Cardiobacteriales</taxon>
        <taxon>Ignatzschineriaceae</taxon>
        <taxon>Ignatzschineria</taxon>
    </lineage>
</organism>
<evidence type="ECO:0000313" key="2">
    <source>
        <dbReference type="EMBL" id="PWD88809.1"/>
    </source>
</evidence>
<protein>
    <submittedName>
        <fullName evidence="1">Uncharacterized protein</fullName>
    </submittedName>
</protein>